<feature type="domain" description="Thioredoxin" evidence="5">
    <location>
        <begin position="20"/>
        <end position="145"/>
    </location>
</feature>
<dbReference type="AlphaFoldDB" id="A0A091BJK5"/>
<keyword evidence="3" id="KW-1015">Disulfide bond</keyword>
<dbReference type="PATRIC" id="fig|1384054.3.peg.600"/>
<evidence type="ECO:0000259" key="5">
    <source>
        <dbReference type="PROSITE" id="PS51352"/>
    </source>
</evidence>
<keyword evidence="4" id="KW-0676">Redox-active center</keyword>
<protein>
    <recommendedName>
        <fullName evidence="5">Thioredoxin domain-containing protein</fullName>
    </recommendedName>
</protein>
<dbReference type="Gene3D" id="3.40.30.10">
    <property type="entry name" value="Glutaredoxin"/>
    <property type="match status" value="1"/>
</dbReference>
<keyword evidence="1" id="KW-0813">Transport</keyword>
<dbReference type="eggNOG" id="COG0526">
    <property type="taxonomic scope" value="Bacteria"/>
</dbReference>
<dbReference type="InterPro" id="IPR017937">
    <property type="entry name" value="Thioredoxin_CS"/>
</dbReference>
<dbReference type="Gene3D" id="2.30.30.380">
    <property type="entry name" value="Zn-finger domain of Sec23/24"/>
    <property type="match status" value="1"/>
</dbReference>
<dbReference type="NCBIfam" id="NF008229">
    <property type="entry name" value="PRK10996.1"/>
    <property type="match status" value="1"/>
</dbReference>
<evidence type="ECO:0000256" key="3">
    <source>
        <dbReference type="ARBA" id="ARBA00023157"/>
    </source>
</evidence>
<dbReference type="PANTHER" id="PTHR45663">
    <property type="entry name" value="GEO12009P1"/>
    <property type="match status" value="1"/>
</dbReference>
<organism evidence="6 7">
    <name type="scientific">Arenimonas malthae CC-JY-1</name>
    <dbReference type="NCBI Taxonomy" id="1384054"/>
    <lineage>
        <taxon>Bacteria</taxon>
        <taxon>Pseudomonadati</taxon>
        <taxon>Pseudomonadota</taxon>
        <taxon>Gammaproteobacteria</taxon>
        <taxon>Lysobacterales</taxon>
        <taxon>Lysobacteraceae</taxon>
        <taxon>Arenimonas</taxon>
    </lineage>
</organism>
<comment type="caution">
    <text evidence="6">The sequence shown here is derived from an EMBL/GenBank/DDBJ whole genome shotgun (WGS) entry which is preliminary data.</text>
</comment>
<accession>A0A091BJK5</accession>
<dbReference type="Pfam" id="PF21352">
    <property type="entry name" value="Zn_ribbon_Thio2"/>
    <property type="match status" value="1"/>
</dbReference>
<evidence type="ECO:0000256" key="1">
    <source>
        <dbReference type="ARBA" id="ARBA00022448"/>
    </source>
</evidence>
<dbReference type="EMBL" id="AVCH01000042">
    <property type="protein sequence ID" value="KFN51742.1"/>
    <property type="molecule type" value="Genomic_DNA"/>
</dbReference>
<dbReference type="CDD" id="cd02947">
    <property type="entry name" value="TRX_family"/>
    <property type="match status" value="1"/>
</dbReference>
<dbReference type="PROSITE" id="PS51352">
    <property type="entry name" value="THIOREDOXIN_2"/>
    <property type="match status" value="1"/>
</dbReference>
<proteinExistence type="predicted"/>
<dbReference type="RefSeq" id="WP_043800637.1">
    <property type="nucleotide sequence ID" value="NZ_AVCH01000042.1"/>
</dbReference>
<gene>
    <name evidence="6" type="ORF">N790_04095</name>
</gene>
<evidence type="ECO:0000313" key="7">
    <source>
        <dbReference type="Proteomes" id="UP000029392"/>
    </source>
</evidence>
<dbReference type="Pfam" id="PF00085">
    <property type="entry name" value="Thioredoxin"/>
    <property type="match status" value="1"/>
</dbReference>
<name>A0A091BJK5_9GAMM</name>
<dbReference type="InterPro" id="IPR036249">
    <property type="entry name" value="Thioredoxin-like_sf"/>
</dbReference>
<dbReference type="SUPFAM" id="SSF52833">
    <property type="entry name" value="Thioredoxin-like"/>
    <property type="match status" value="1"/>
</dbReference>
<dbReference type="PRINTS" id="PR00421">
    <property type="entry name" value="THIOREDOXIN"/>
</dbReference>
<dbReference type="Proteomes" id="UP000029392">
    <property type="component" value="Unassembled WGS sequence"/>
</dbReference>
<dbReference type="PROSITE" id="PS00194">
    <property type="entry name" value="THIOREDOXIN_1"/>
    <property type="match status" value="1"/>
</dbReference>
<dbReference type="OrthoDB" id="9790390at2"/>
<reference evidence="6 7" key="1">
    <citation type="submission" date="2013-09" db="EMBL/GenBank/DDBJ databases">
        <title>Genome sequencing of Arenimonas malthae.</title>
        <authorList>
            <person name="Chen F."/>
            <person name="Wang G."/>
        </authorList>
    </citation>
    <scope>NUCLEOTIDE SEQUENCE [LARGE SCALE GENOMIC DNA]</scope>
    <source>
        <strain evidence="6 7">CC-JY-1</strain>
    </source>
</reference>
<evidence type="ECO:0000256" key="2">
    <source>
        <dbReference type="ARBA" id="ARBA00022982"/>
    </source>
</evidence>
<dbReference type="InterPro" id="IPR013766">
    <property type="entry name" value="Thioredoxin_domain"/>
</dbReference>
<dbReference type="InterPro" id="IPR049299">
    <property type="entry name" value="Thio2_N"/>
</dbReference>
<dbReference type="STRING" id="1384054.N790_04095"/>
<evidence type="ECO:0000313" key="6">
    <source>
        <dbReference type="EMBL" id="KFN51742.1"/>
    </source>
</evidence>
<keyword evidence="2" id="KW-0249">Electron transport</keyword>
<evidence type="ECO:0000256" key="4">
    <source>
        <dbReference type="ARBA" id="ARBA00023284"/>
    </source>
</evidence>
<dbReference type="GO" id="GO:0015035">
    <property type="term" value="F:protein-disulfide reductase activity"/>
    <property type="evidence" value="ECO:0007669"/>
    <property type="project" value="TreeGrafter"/>
</dbReference>
<sequence>MSENLVLACPHCHGMNRVPSERLSAQPNCGHCHKPLFTGHPVALGVDHFAAHADRSELPLLVDFWAPWCGPCQMMAPHFERAAAMLEPQVRLAKVDTQVEPTLGQRHGIRSIPTLVLMRQGREIARQSGAMDANGIVRWTRQHLGA</sequence>
<dbReference type="GO" id="GO:0045454">
    <property type="term" value="P:cell redox homeostasis"/>
    <property type="evidence" value="ECO:0007669"/>
    <property type="project" value="TreeGrafter"/>
</dbReference>
<keyword evidence="7" id="KW-1185">Reference proteome</keyword>
<dbReference type="GO" id="GO:0005829">
    <property type="term" value="C:cytosol"/>
    <property type="evidence" value="ECO:0007669"/>
    <property type="project" value="TreeGrafter"/>
</dbReference>
<dbReference type="PANTHER" id="PTHR45663:SF11">
    <property type="entry name" value="GEO12009P1"/>
    <property type="match status" value="1"/>
</dbReference>